<feature type="non-terminal residue" evidence="3">
    <location>
        <position position="1"/>
    </location>
</feature>
<dbReference type="PANTHER" id="PTHR21029">
    <property type="entry name" value="R-SEVEN BINDING PROTEIN (R7BP) HOMOLOG"/>
    <property type="match status" value="1"/>
</dbReference>
<evidence type="ECO:0000313" key="3">
    <source>
        <dbReference type="EMBL" id="KAJ9588665.1"/>
    </source>
</evidence>
<keyword evidence="2" id="KW-0734">Signal transduction inhibitor</keyword>
<reference evidence="3" key="2">
    <citation type="submission" date="2023-05" db="EMBL/GenBank/DDBJ databases">
        <authorList>
            <person name="Fouks B."/>
        </authorList>
    </citation>
    <scope>NUCLEOTIDE SEQUENCE</scope>
    <source>
        <strain evidence="3">Stay&amp;Tobe</strain>
        <tissue evidence="3">Testes</tissue>
    </source>
</reference>
<dbReference type="Gene3D" id="1.20.58.70">
    <property type="match status" value="1"/>
</dbReference>
<evidence type="ECO:0000256" key="1">
    <source>
        <dbReference type="ARBA" id="ARBA00007457"/>
    </source>
</evidence>
<organism evidence="3 4">
    <name type="scientific">Diploptera punctata</name>
    <name type="common">Pacific beetle cockroach</name>
    <dbReference type="NCBI Taxonomy" id="6984"/>
    <lineage>
        <taxon>Eukaryota</taxon>
        <taxon>Metazoa</taxon>
        <taxon>Ecdysozoa</taxon>
        <taxon>Arthropoda</taxon>
        <taxon>Hexapoda</taxon>
        <taxon>Insecta</taxon>
        <taxon>Pterygota</taxon>
        <taxon>Neoptera</taxon>
        <taxon>Polyneoptera</taxon>
        <taxon>Dictyoptera</taxon>
        <taxon>Blattodea</taxon>
        <taxon>Blaberoidea</taxon>
        <taxon>Blaberidae</taxon>
        <taxon>Diplopterinae</taxon>
        <taxon>Diploptera</taxon>
    </lineage>
</organism>
<proteinExistence type="inferred from homology"/>
<sequence length="138" mass="16028">ICKDVLKGIWINERSVIFITFLIVEINSQVALFRDLLIHVGQAKDSPELREKIRKLRRTVVDACRHTSQILLPQVRSRFIPNYLTKHSVICFLSANLHNDISRDHCLLTLRNNNRNDYKMTYVHNDLSDLILAACSTK</sequence>
<gene>
    <name evidence="3" type="ORF">L9F63_018025</name>
</gene>
<name>A0AAD7ZXA6_DIPPU</name>
<dbReference type="InterPro" id="IPR026512">
    <property type="entry name" value="RGS7BP/RGS9BP"/>
</dbReference>
<dbReference type="AlphaFoldDB" id="A0AAD7ZXA6"/>
<evidence type="ECO:0000313" key="4">
    <source>
        <dbReference type="Proteomes" id="UP001233999"/>
    </source>
</evidence>
<dbReference type="Proteomes" id="UP001233999">
    <property type="component" value="Unassembled WGS sequence"/>
</dbReference>
<dbReference type="GO" id="GO:0009968">
    <property type="term" value="P:negative regulation of signal transduction"/>
    <property type="evidence" value="ECO:0007669"/>
    <property type="project" value="UniProtKB-KW"/>
</dbReference>
<feature type="non-terminal residue" evidence="3">
    <location>
        <position position="138"/>
    </location>
</feature>
<comment type="similarity">
    <text evidence="1">Belongs to the RGS7BP/RGS9BP family.</text>
</comment>
<keyword evidence="4" id="KW-1185">Reference proteome</keyword>
<accession>A0AAD7ZXA6</accession>
<comment type="caution">
    <text evidence="3">The sequence shown here is derived from an EMBL/GenBank/DDBJ whole genome shotgun (WGS) entry which is preliminary data.</text>
</comment>
<protein>
    <submittedName>
        <fullName evidence="3">Uncharacterized protein</fullName>
    </submittedName>
</protein>
<reference evidence="3" key="1">
    <citation type="journal article" date="2023" name="IScience">
        <title>Live-bearing cockroach genome reveals convergent evolutionary mechanisms linked to viviparity in insects and beyond.</title>
        <authorList>
            <person name="Fouks B."/>
            <person name="Harrison M.C."/>
            <person name="Mikhailova A.A."/>
            <person name="Marchal E."/>
            <person name="English S."/>
            <person name="Carruthers M."/>
            <person name="Jennings E.C."/>
            <person name="Chiamaka E.L."/>
            <person name="Frigard R.A."/>
            <person name="Pippel M."/>
            <person name="Attardo G.M."/>
            <person name="Benoit J.B."/>
            <person name="Bornberg-Bauer E."/>
            <person name="Tobe S.S."/>
        </authorList>
    </citation>
    <scope>NUCLEOTIDE SEQUENCE</scope>
    <source>
        <strain evidence="3">Stay&amp;Tobe</strain>
    </source>
</reference>
<evidence type="ECO:0000256" key="2">
    <source>
        <dbReference type="ARBA" id="ARBA00022700"/>
    </source>
</evidence>
<dbReference type="EMBL" id="JASPKZ010005319">
    <property type="protein sequence ID" value="KAJ9588665.1"/>
    <property type="molecule type" value="Genomic_DNA"/>
</dbReference>